<dbReference type="Proteomes" id="UP000253606">
    <property type="component" value="Chromosome"/>
</dbReference>
<dbReference type="AlphaFoldDB" id="A0A2Z5G7Y3"/>
<dbReference type="Gene3D" id="2.130.10.10">
    <property type="entry name" value="YVTN repeat-like/Quinoprotein amine dehydrogenase"/>
    <property type="match status" value="1"/>
</dbReference>
<dbReference type="RefSeq" id="WP_114209782.1">
    <property type="nucleotide sequence ID" value="NZ_CP030840.1"/>
</dbReference>
<dbReference type="KEGG" id="abas:ACPOL_5917"/>
<organism evidence="1 2">
    <name type="scientific">Acidisarcina polymorpha</name>
    <dbReference type="NCBI Taxonomy" id="2211140"/>
    <lineage>
        <taxon>Bacteria</taxon>
        <taxon>Pseudomonadati</taxon>
        <taxon>Acidobacteriota</taxon>
        <taxon>Terriglobia</taxon>
        <taxon>Terriglobales</taxon>
        <taxon>Acidobacteriaceae</taxon>
        <taxon>Acidisarcina</taxon>
    </lineage>
</organism>
<reference evidence="1 2" key="1">
    <citation type="journal article" date="2018" name="Front. Microbiol.">
        <title>Hydrolytic Capabilities as a Key to Environmental Success: Chitinolytic and Cellulolytic Acidobacteria From Acidic Sub-arctic Soils and Boreal Peatlands.</title>
        <authorList>
            <person name="Belova S.E."/>
            <person name="Ravin N.V."/>
            <person name="Pankratov T.A."/>
            <person name="Rakitin A.L."/>
            <person name="Ivanova A.A."/>
            <person name="Beletsky A.V."/>
            <person name="Mardanov A.V."/>
            <person name="Sinninghe Damste J.S."/>
            <person name="Dedysh S.N."/>
        </authorList>
    </citation>
    <scope>NUCLEOTIDE SEQUENCE [LARGE SCALE GENOMIC DNA]</scope>
    <source>
        <strain evidence="1 2">SBC82</strain>
    </source>
</reference>
<accession>A0A2Z5G7Y3</accession>
<keyword evidence="2" id="KW-1185">Reference proteome</keyword>
<evidence type="ECO:0000313" key="2">
    <source>
        <dbReference type="Proteomes" id="UP000253606"/>
    </source>
</evidence>
<gene>
    <name evidence="1" type="ORF">ACPOL_5917</name>
</gene>
<dbReference type="SUPFAM" id="SSF110296">
    <property type="entry name" value="Oligoxyloglucan reducing end-specific cellobiohydrolase"/>
    <property type="match status" value="1"/>
</dbReference>
<sequence>MAKVLVATGSGIRSFARDGEADAELVGHPISAISQEFGSLGLAVVDHQHIWQRNYAGEWSIVADAGIPLQSIVGAGATIFAGAMNEAAVLRVSPSGEVERLASFDHVPGREQWLAIGLPLGVRGLTVTADGRVIFAAVHVGGIPFSIDRGDSWLPTIPVMFDVHEVRAHPSRPHLVAAACAVGLCVSQDHGQTWRTFSDGLEITNSLAVGVLEDEVLFSIQDGPFAKRSQIWRWKLGSDHLEQVRDGLPEWLDGKVDSNWITTGKDQAAILDGGGNLWLSQSGSRGWECIAKGLPYSSGLLLL</sequence>
<protein>
    <submittedName>
        <fullName evidence="1">Uncharacterized protein</fullName>
    </submittedName>
</protein>
<name>A0A2Z5G7Y3_9BACT</name>
<dbReference type="EMBL" id="CP030840">
    <property type="protein sequence ID" value="AXC15161.1"/>
    <property type="molecule type" value="Genomic_DNA"/>
</dbReference>
<dbReference type="InterPro" id="IPR015943">
    <property type="entry name" value="WD40/YVTN_repeat-like_dom_sf"/>
</dbReference>
<evidence type="ECO:0000313" key="1">
    <source>
        <dbReference type="EMBL" id="AXC15161.1"/>
    </source>
</evidence>
<proteinExistence type="predicted"/>
<dbReference type="OrthoDB" id="9757947at2"/>